<dbReference type="PROSITE" id="PS00028">
    <property type="entry name" value="ZINC_FINGER_C2H2_1"/>
    <property type="match status" value="6"/>
</dbReference>
<evidence type="ECO:0000256" key="1">
    <source>
        <dbReference type="ARBA" id="ARBA00004123"/>
    </source>
</evidence>
<dbReference type="Pfam" id="PF13912">
    <property type="entry name" value="zf-C2H2_6"/>
    <property type="match status" value="1"/>
</dbReference>
<reference evidence="13" key="1">
    <citation type="submission" date="2021-05" db="EMBL/GenBank/DDBJ databases">
        <authorList>
            <person name="Alioto T."/>
            <person name="Alioto T."/>
            <person name="Gomez Garrido J."/>
        </authorList>
    </citation>
    <scope>NUCLEOTIDE SEQUENCE</scope>
</reference>
<feature type="domain" description="C2H2-type" evidence="12">
    <location>
        <begin position="420"/>
        <end position="447"/>
    </location>
</feature>
<dbReference type="PANTHER" id="PTHR24376:SF216">
    <property type="entry name" value="ZINC FINGER PROTEIN 420-LIKE"/>
    <property type="match status" value="1"/>
</dbReference>
<evidence type="ECO:0000256" key="4">
    <source>
        <dbReference type="ARBA" id="ARBA00022771"/>
    </source>
</evidence>
<dbReference type="InterPro" id="IPR036236">
    <property type="entry name" value="Znf_C2H2_sf"/>
</dbReference>
<feature type="domain" description="C2H2-type" evidence="12">
    <location>
        <begin position="228"/>
        <end position="255"/>
    </location>
</feature>
<evidence type="ECO:0000256" key="2">
    <source>
        <dbReference type="ARBA" id="ARBA00022723"/>
    </source>
</evidence>
<feature type="region of interest" description="Disordered" evidence="11">
    <location>
        <begin position="41"/>
        <end position="71"/>
    </location>
</feature>
<keyword evidence="8" id="KW-0804">Transcription</keyword>
<evidence type="ECO:0000256" key="8">
    <source>
        <dbReference type="ARBA" id="ARBA00023163"/>
    </source>
</evidence>
<feature type="region of interest" description="Disordered" evidence="11">
    <location>
        <begin position="1"/>
        <end position="23"/>
    </location>
</feature>
<dbReference type="Pfam" id="PF13894">
    <property type="entry name" value="zf-C2H2_4"/>
    <property type="match status" value="1"/>
</dbReference>
<keyword evidence="4 10" id="KW-0863">Zinc-finger</keyword>
<evidence type="ECO:0000256" key="7">
    <source>
        <dbReference type="ARBA" id="ARBA00023125"/>
    </source>
</evidence>
<dbReference type="FunFam" id="3.30.160.60:FF:000322">
    <property type="entry name" value="GDNF-inducible zinc finger protein 1"/>
    <property type="match status" value="1"/>
</dbReference>
<dbReference type="SUPFAM" id="SSF57667">
    <property type="entry name" value="beta-beta-alpha zinc fingers"/>
    <property type="match status" value="5"/>
</dbReference>
<feature type="domain" description="C2H2-type" evidence="12">
    <location>
        <begin position="171"/>
        <end position="198"/>
    </location>
</feature>
<evidence type="ECO:0000256" key="10">
    <source>
        <dbReference type="PROSITE-ProRule" id="PRU00042"/>
    </source>
</evidence>
<keyword evidence="5" id="KW-0862">Zinc</keyword>
<dbReference type="GO" id="GO:0000978">
    <property type="term" value="F:RNA polymerase II cis-regulatory region sequence-specific DNA binding"/>
    <property type="evidence" value="ECO:0007669"/>
    <property type="project" value="TreeGrafter"/>
</dbReference>
<evidence type="ECO:0000256" key="11">
    <source>
        <dbReference type="SAM" id="MobiDB-lite"/>
    </source>
</evidence>
<feature type="domain" description="C2H2-type" evidence="12">
    <location>
        <begin position="447"/>
        <end position="474"/>
    </location>
</feature>
<evidence type="ECO:0000313" key="13">
    <source>
        <dbReference type="EMBL" id="CAG6493333.1"/>
    </source>
</evidence>
<feature type="compositionally biased region" description="Basic residues" evidence="11">
    <location>
        <begin position="1"/>
        <end position="21"/>
    </location>
</feature>
<protein>
    <submittedName>
        <fullName evidence="13">Zinc finger protein 345</fullName>
    </submittedName>
</protein>
<dbReference type="AlphaFoldDB" id="A0A8D8G438"/>
<dbReference type="Pfam" id="PF00096">
    <property type="entry name" value="zf-C2H2"/>
    <property type="match status" value="1"/>
</dbReference>
<evidence type="ECO:0000256" key="9">
    <source>
        <dbReference type="ARBA" id="ARBA00023242"/>
    </source>
</evidence>
<dbReference type="GO" id="GO:0008270">
    <property type="term" value="F:zinc ion binding"/>
    <property type="evidence" value="ECO:0007669"/>
    <property type="project" value="UniProtKB-KW"/>
</dbReference>
<dbReference type="FunFam" id="3.30.160.60:FF:000100">
    <property type="entry name" value="Zinc finger 45-like"/>
    <property type="match status" value="1"/>
</dbReference>
<comment type="subcellular location">
    <subcellularLocation>
        <location evidence="1">Nucleus</location>
    </subcellularLocation>
</comment>
<dbReference type="PANTHER" id="PTHR24376">
    <property type="entry name" value="ZINC FINGER PROTEIN"/>
    <property type="match status" value="1"/>
</dbReference>
<dbReference type="GO" id="GO:0001228">
    <property type="term" value="F:DNA-binding transcription activator activity, RNA polymerase II-specific"/>
    <property type="evidence" value="ECO:0007669"/>
    <property type="project" value="TreeGrafter"/>
</dbReference>
<feature type="domain" description="C2H2-type" evidence="12">
    <location>
        <begin position="503"/>
        <end position="528"/>
    </location>
</feature>
<dbReference type="Gene3D" id="3.30.160.60">
    <property type="entry name" value="Classic Zinc Finger"/>
    <property type="match status" value="6"/>
</dbReference>
<keyword evidence="3" id="KW-0677">Repeat</keyword>
<evidence type="ECO:0000259" key="12">
    <source>
        <dbReference type="PROSITE" id="PS50157"/>
    </source>
</evidence>
<sequence length="528" mass="59635">MPRLTKQRKAAQAREQRKKLKQIAPDLDPTTWMLMAVETEDPEPVATPTGNEVYLPEEAILSDEPPVPKPKEDDFKPVDAPEVGSCVFCSRDLPNDGSAGEVSALLEKIEFVLATSGLSKSMPCCLMCSQMFDLCCDFKQRCLQALSEQKELLREKSVEPVKPVEEAQKLFSCPICFVTFTQEDEFGYHTNKHYGIKPFRCKKGCRKAFHNPKNCFIHEVLCSAVPLKDCDQCALSFATDIELERHKIIHSKPQFSCPRCSRTFFFALDCENHERVCRSQAEDPLQGIKPEDALQTLGEDSRVDSLNASESVEKMPEPPVENLDPDVENNSVDLECLGTIQNVNLTKVHQAKCKPYVKKLKIRQCALCGKTFNSSAAFETHLNKHAGVRSYSCRKPGCSKTFFGCEARKSHEVYCGTKGYVCEVCGATLRSPTSLRTHRAKHDAPRFACQQCDKRFKTKTALKKHMPSHSVERKYECETCGKRFKSAEANRVHQSIHTGWKPYACPECGQRFAYNCLLKPHLVKCRTR</sequence>
<evidence type="ECO:0000256" key="5">
    <source>
        <dbReference type="ARBA" id="ARBA00022833"/>
    </source>
</evidence>
<feature type="region of interest" description="Disordered" evidence="11">
    <location>
        <begin position="305"/>
        <end position="324"/>
    </location>
</feature>
<keyword evidence="6" id="KW-0805">Transcription regulation</keyword>
<feature type="domain" description="C2H2-type" evidence="12">
    <location>
        <begin position="475"/>
        <end position="502"/>
    </location>
</feature>
<dbReference type="GO" id="GO:0005634">
    <property type="term" value="C:nucleus"/>
    <property type="evidence" value="ECO:0007669"/>
    <property type="project" value="UniProtKB-SubCell"/>
</dbReference>
<keyword evidence="9" id="KW-0539">Nucleus</keyword>
<name>A0A8D8G438_CULPI</name>
<evidence type="ECO:0000256" key="6">
    <source>
        <dbReference type="ARBA" id="ARBA00023015"/>
    </source>
</evidence>
<proteinExistence type="predicted"/>
<accession>A0A8D8G438</accession>
<keyword evidence="7" id="KW-0238">DNA-binding</keyword>
<feature type="domain" description="C2H2-type" evidence="12">
    <location>
        <begin position="363"/>
        <end position="390"/>
    </location>
</feature>
<evidence type="ECO:0000256" key="3">
    <source>
        <dbReference type="ARBA" id="ARBA00022737"/>
    </source>
</evidence>
<dbReference type="PROSITE" id="PS50157">
    <property type="entry name" value="ZINC_FINGER_C2H2_2"/>
    <property type="match status" value="8"/>
</dbReference>
<feature type="domain" description="C2H2-type" evidence="12">
    <location>
        <begin position="255"/>
        <end position="284"/>
    </location>
</feature>
<keyword evidence="2" id="KW-0479">Metal-binding</keyword>
<dbReference type="Pfam" id="PF12874">
    <property type="entry name" value="zf-met"/>
    <property type="match status" value="1"/>
</dbReference>
<dbReference type="SMART" id="SM00355">
    <property type="entry name" value="ZnF_C2H2"/>
    <property type="match status" value="9"/>
</dbReference>
<organism evidence="13">
    <name type="scientific">Culex pipiens</name>
    <name type="common">House mosquito</name>
    <dbReference type="NCBI Taxonomy" id="7175"/>
    <lineage>
        <taxon>Eukaryota</taxon>
        <taxon>Metazoa</taxon>
        <taxon>Ecdysozoa</taxon>
        <taxon>Arthropoda</taxon>
        <taxon>Hexapoda</taxon>
        <taxon>Insecta</taxon>
        <taxon>Pterygota</taxon>
        <taxon>Neoptera</taxon>
        <taxon>Endopterygota</taxon>
        <taxon>Diptera</taxon>
        <taxon>Nematocera</taxon>
        <taxon>Culicoidea</taxon>
        <taxon>Culicidae</taxon>
        <taxon>Culicinae</taxon>
        <taxon>Culicini</taxon>
        <taxon>Culex</taxon>
        <taxon>Culex</taxon>
    </lineage>
</organism>
<dbReference type="EMBL" id="HBUE01123362">
    <property type="protein sequence ID" value="CAG6493333.1"/>
    <property type="molecule type" value="Transcribed_RNA"/>
</dbReference>
<dbReference type="InterPro" id="IPR013087">
    <property type="entry name" value="Znf_C2H2_type"/>
</dbReference>